<reference evidence="2 3" key="1">
    <citation type="journal article" date="2018" name="PLoS ONE">
        <title>The draft genome of Kipferlia bialata reveals reductive genome evolution in fornicate parasites.</title>
        <authorList>
            <person name="Tanifuji G."/>
            <person name="Takabayashi S."/>
            <person name="Kume K."/>
            <person name="Takagi M."/>
            <person name="Nakayama T."/>
            <person name="Kamikawa R."/>
            <person name="Inagaki Y."/>
            <person name="Hashimoto T."/>
        </authorList>
    </citation>
    <scope>NUCLEOTIDE SEQUENCE [LARGE SCALE GENOMIC DNA]</scope>
    <source>
        <strain evidence="2">NY0173</strain>
    </source>
</reference>
<gene>
    <name evidence="2" type="ORF">KIPB_010337</name>
</gene>
<dbReference type="AlphaFoldDB" id="A0A9K3GMG1"/>
<evidence type="ECO:0000313" key="2">
    <source>
        <dbReference type="EMBL" id="GIQ88153.1"/>
    </source>
</evidence>
<feature type="non-terminal residue" evidence="2">
    <location>
        <position position="1"/>
    </location>
</feature>
<dbReference type="EMBL" id="BDIP01003815">
    <property type="protein sequence ID" value="GIQ88153.1"/>
    <property type="molecule type" value="Genomic_DNA"/>
</dbReference>
<comment type="caution">
    <text evidence="2">The sequence shown here is derived from an EMBL/GenBank/DDBJ whole genome shotgun (WGS) entry which is preliminary data.</text>
</comment>
<keyword evidence="3" id="KW-1185">Reference proteome</keyword>
<dbReference type="Proteomes" id="UP000265618">
    <property type="component" value="Unassembled WGS sequence"/>
</dbReference>
<evidence type="ECO:0000256" key="1">
    <source>
        <dbReference type="SAM" id="MobiDB-lite"/>
    </source>
</evidence>
<proteinExistence type="predicted"/>
<evidence type="ECO:0000313" key="3">
    <source>
        <dbReference type="Proteomes" id="UP000265618"/>
    </source>
</evidence>
<accession>A0A9K3GMG1</accession>
<protein>
    <submittedName>
        <fullName evidence="2">Uncharacterized protein</fullName>
    </submittedName>
</protein>
<organism evidence="2 3">
    <name type="scientific">Kipferlia bialata</name>
    <dbReference type="NCBI Taxonomy" id="797122"/>
    <lineage>
        <taxon>Eukaryota</taxon>
        <taxon>Metamonada</taxon>
        <taxon>Carpediemonas-like organisms</taxon>
        <taxon>Kipferlia</taxon>
    </lineage>
</organism>
<sequence length="355" mass="39082">MPRSDGNMPRQGSALLSRRESGRMGDRERDAGPWGRADISLALSPSPSETVRAGPARTLEEVVDLVCVCLDKPMDSEFAPRVEALREASFELIRAWLDYWFETLSLSTAQIGERAFQITKLWVEGERDRMYTDPSVDQPGVGVGSEDGGYWADFSRRLGDAPGRGKAFDPRCVPVVTFGVGPLREAFALSKRIGCYDALKRYYHKTRCIQLDQLYGPRGFTLNTILRGDTDVIKAALGYVTASTFIGACVPEASTTSGPEAQYTGNAVTTLVSTLYSEMRRRLSLGQGERERITCQQALEAHSAIGVYVVATADTPAGKGLREIAELDACRAQYLSSLMGQCQRDIQQLTNKWTK</sequence>
<feature type="region of interest" description="Disordered" evidence="1">
    <location>
        <begin position="1"/>
        <end position="54"/>
    </location>
</feature>
<name>A0A9K3GMG1_9EUKA</name>
<feature type="compositionally biased region" description="Basic and acidic residues" evidence="1">
    <location>
        <begin position="17"/>
        <end position="31"/>
    </location>
</feature>